<name>A0A841PZW8_9BACL</name>
<evidence type="ECO:0000313" key="2">
    <source>
        <dbReference type="Proteomes" id="UP000568839"/>
    </source>
</evidence>
<keyword evidence="2" id="KW-1185">Reference proteome</keyword>
<gene>
    <name evidence="1" type="ORF">HNR44_002673</name>
</gene>
<evidence type="ECO:0000313" key="1">
    <source>
        <dbReference type="EMBL" id="MBB6450683.1"/>
    </source>
</evidence>
<accession>A0A841PZW8</accession>
<sequence>MKKTLFASALIGLLVIGSFGIGQSFAGDVDSNSLPYQHDLPYQHSLPYQH</sequence>
<organism evidence="1 2">
    <name type="scientific">Geomicrobium halophilum</name>
    <dbReference type="NCBI Taxonomy" id="549000"/>
    <lineage>
        <taxon>Bacteria</taxon>
        <taxon>Bacillati</taxon>
        <taxon>Bacillota</taxon>
        <taxon>Bacilli</taxon>
        <taxon>Bacillales</taxon>
        <taxon>Geomicrobium</taxon>
    </lineage>
</organism>
<proteinExistence type="predicted"/>
<evidence type="ECO:0008006" key="3">
    <source>
        <dbReference type="Google" id="ProtNLM"/>
    </source>
</evidence>
<protein>
    <recommendedName>
        <fullName evidence="3">Phr family secreted Rap phosphatase inhibitor</fullName>
    </recommendedName>
</protein>
<comment type="caution">
    <text evidence="1">The sequence shown here is derived from an EMBL/GenBank/DDBJ whole genome shotgun (WGS) entry which is preliminary data.</text>
</comment>
<dbReference type="Proteomes" id="UP000568839">
    <property type="component" value="Unassembled WGS sequence"/>
</dbReference>
<dbReference type="AlphaFoldDB" id="A0A841PZW8"/>
<dbReference type="EMBL" id="JACHHJ010000004">
    <property type="protein sequence ID" value="MBB6450683.1"/>
    <property type="molecule type" value="Genomic_DNA"/>
</dbReference>
<reference evidence="1 2" key="1">
    <citation type="submission" date="2020-08" db="EMBL/GenBank/DDBJ databases">
        <title>Genomic Encyclopedia of Type Strains, Phase IV (KMG-IV): sequencing the most valuable type-strain genomes for metagenomic binning, comparative biology and taxonomic classification.</title>
        <authorList>
            <person name="Goeker M."/>
        </authorList>
    </citation>
    <scope>NUCLEOTIDE SEQUENCE [LARGE SCALE GENOMIC DNA]</scope>
    <source>
        <strain evidence="1 2">DSM 21769</strain>
    </source>
</reference>
<dbReference type="RefSeq" id="WP_184404758.1">
    <property type="nucleotide sequence ID" value="NZ_JACHHJ010000004.1"/>
</dbReference>